<gene>
    <name evidence="4" type="ordered locus">MSWAN_1775</name>
</gene>
<dbReference type="InterPro" id="IPR009057">
    <property type="entry name" value="Homeodomain-like_sf"/>
</dbReference>
<dbReference type="HOGENOM" id="CLU_069356_27_3_2"/>
<evidence type="ECO:0000313" key="5">
    <source>
        <dbReference type="Proteomes" id="UP000009231"/>
    </source>
</evidence>
<dbReference type="GeneID" id="10669285"/>
<dbReference type="PANTHER" id="PTHR30055">
    <property type="entry name" value="HTH-TYPE TRANSCRIPTIONAL REGULATOR RUTR"/>
    <property type="match status" value="1"/>
</dbReference>
<dbReference type="SUPFAM" id="SSF46689">
    <property type="entry name" value="Homeodomain-like"/>
    <property type="match status" value="1"/>
</dbReference>
<dbReference type="EMBL" id="CP002772">
    <property type="protein sequence ID" value="AEG18786.1"/>
    <property type="molecule type" value="Genomic_DNA"/>
</dbReference>
<keyword evidence="5" id="KW-1185">Reference proteome</keyword>
<dbReference type="InterPro" id="IPR050109">
    <property type="entry name" value="HTH-type_TetR-like_transc_reg"/>
</dbReference>
<organism evidence="4 5">
    <name type="scientific">Methanobacterium paludis (strain DSM 25820 / JCM 18151 / SWAN1)</name>
    <dbReference type="NCBI Taxonomy" id="868131"/>
    <lineage>
        <taxon>Archaea</taxon>
        <taxon>Methanobacteriati</taxon>
        <taxon>Methanobacteriota</taxon>
        <taxon>Methanomada group</taxon>
        <taxon>Methanobacteria</taxon>
        <taxon>Methanobacteriales</taxon>
        <taxon>Methanobacteriaceae</taxon>
        <taxon>Methanobacterium</taxon>
    </lineage>
</organism>
<proteinExistence type="predicted"/>
<dbReference type="GO" id="GO:0003700">
    <property type="term" value="F:DNA-binding transcription factor activity"/>
    <property type="evidence" value="ECO:0007669"/>
    <property type="project" value="TreeGrafter"/>
</dbReference>
<dbReference type="AlphaFoldDB" id="F6D3Y4"/>
<dbReference type="RefSeq" id="WP_013826285.1">
    <property type="nucleotide sequence ID" value="NC_015574.1"/>
</dbReference>
<evidence type="ECO:0000256" key="2">
    <source>
        <dbReference type="PROSITE-ProRule" id="PRU00335"/>
    </source>
</evidence>
<dbReference type="PROSITE" id="PS50977">
    <property type="entry name" value="HTH_TETR_2"/>
    <property type="match status" value="1"/>
</dbReference>
<dbReference type="PANTHER" id="PTHR30055:SF223">
    <property type="entry name" value="HTH-TYPE TRANSCRIPTIONAL REGULATOR UIDR"/>
    <property type="match status" value="1"/>
</dbReference>
<dbReference type="eggNOG" id="arCOG02646">
    <property type="taxonomic scope" value="Archaea"/>
</dbReference>
<evidence type="ECO:0000259" key="3">
    <source>
        <dbReference type="PROSITE" id="PS50977"/>
    </source>
</evidence>
<feature type="domain" description="HTH tetR-type" evidence="3">
    <location>
        <begin position="2"/>
        <end position="62"/>
    </location>
</feature>
<dbReference type="SUPFAM" id="SSF48498">
    <property type="entry name" value="Tetracyclin repressor-like, C-terminal domain"/>
    <property type="match status" value="1"/>
</dbReference>
<dbReference type="Pfam" id="PF00440">
    <property type="entry name" value="TetR_N"/>
    <property type="match status" value="1"/>
</dbReference>
<dbReference type="GO" id="GO:0000976">
    <property type="term" value="F:transcription cis-regulatory region binding"/>
    <property type="evidence" value="ECO:0007669"/>
    <property type="project" value="TreeGrafter"/>
</dbReference>
<protein>
    <submittedName>
        <fullName evidence="4">Transcriptional regulator, TetR family</fullName>
    </submittedName>
</protein>
<evidence type="ECO:0000256" key="1">
    <source>
        <dbReference type="ARBA" id="ARBA00023125"/>
    </source>
</evidence>
<name>F6D3Y4_METPW</name>
<dbReference type="InterPro" id="IPR036271">
    <property type="entry name" value="Tet_transcr_reg_TetR-rel_C_sf"/>
</dbReference>
<dbReference type="Gene3D" id="1.10.357.10">
    <property type="entry name" value="Tetracycline Repressor, domain 2"/>
    <property type="match status" value="1"/>
</dbReference>
<dbReference type="PRINTS" id="PR00455">
    <property type="entry name" value="HTHTETR"/>
</dbReference>
<dbReference type="STRING" id="868131.MSWAN_1775"/>
<dbReference type="InterPro" id="IPR001647">
    <property type="entry name" value="HTH_TetR"/>
</dbReference>
<dbReference type="OrthoDB" id="67344at2157"/>
<keyword evidence="1 2" id="KW-0238">DNA-binding</keyword>
<evidence type="ECO:0000313" key="4">
    <source>
        <dbReference type="EMBL" id="AEG18786.1"/>
    </source>
</evidence>
<dbReference type="Proteomes" id="UP000009231">
    <property type="component" value="Chromosome"/>
</dbReference>
<dbReference type="KEGG" id="mew:MSWAN_1775"/>
<feature type="DNA-binding region" description="H-T-H motif" evidence="2">
    <location>
        <begin position="25"/>
        <end position="44"/>
    </location>
</feature>
<reference evidence="4 5" key="1">
    <citation type="journal article" date="2014" name="Int. J. Syst. Evol. Microbiol.">
        <title>Methanobacterium paludis sp. nov. and a novel strain of Methanobacterium lacus isolated from northern peatlands.</title>
        <authorList>
            <person name="Cadillo-Quiroz H."/>
            <person name="Brauer S.L."/>
            <person name="Goodson N."/>
            <person name="Yavitt J.B."/>
            <person name="Zinder S.H."/>
        </authorList>
    </citation>
    <scope>NUCLEOTIDE SEQUENCE [LARGE SCALE GENOMIC DNA]</scope>
    <source>
        <strain evidence="5">DSM 25820 / JCM 18151 / SWAN1</strain>
    </source>
</reference>
<sequence>MEDVNNRILDAAMRVFSKEGYEGATTKKIAETANVNEVTLFRKFRSKENILKTVISKNQQEAIQTLDSILLMEKSMDIQKCLLDLGNSIMEFMSQRMDFIIMLIAEGRKRDEIGLTLHSFLKKILEHLSEYFTEQITKGKIRNIDPNVAAFSYSSYIFYSNLSAKVCGKERLTDPELEFKNFVDMFTNGILSSSEKEI</sequence>
<accession>F6D3Y4</accession>